<proteinExistence type="predicted"/>
<organism evidence="2 3">
    <name type="scientific">Parabacteroides chartae</name>
    <dbReference type="NCBI Taxonomy" id="1037355"/>
    <lineage>
        <taxon>Bacteria</taxon>
        <taxon>Pseudomonadati</taxon>
        <taxon>Bacteroidota</taxon>
        <taxon>Bacteroidia</taxon>
        <taxon>Bacteroidales</taxon>
        <taxon>Tannerellaceae</taxon>
        <taxon>Parabacteroides</taxon>
    </lineage>
</organism>
<dbReference type="Gene3D" id="3.10.180.10">
    <property type="entry name" value="2,3-Dihydroxybiphenyl 1,2-Dioxygenase, domain 1"/>
    <property type="match status" value="1"/>
</dbReference>
<evidence type="ECO:0000313" key="2">
    <source>
        <dbReference type="EMBL" id="SKB43948.1"/>
    </source>
</evidence>
<dbReference type="InterPro" id="IPR004360">
    <property type="entry name" value="Glyas_Fos-R_dOase_dom"/>
</dbReference>
<dbReference type="Pfam" id="PF00903">
    <property type="entry name" value="Glyoxalase"/>
    <property type="match status" value="1"/>
</dbReference>
<dbReference type="GO" id="GO:0016829">
    <property type="term" value="F:lyase activity"/>
    <property type="evidence" value="ECO:0007669"/>
    <property type="project" value="UniProtKB-KW"/>
</dbReference>
<dbReference type="PANTHER" id="PTHR36113">
    <property type="entry name" value="LYASE, PUTATIVE-RELATED-RELATED"/>
    <property type="match status" value="1"/>
</dbReference>
<sequence length="129" mass="14937">MKIDHIGIWVEDVDKMRQFYLTYFNTTSGEKYFNPQKKFTSYFITFNESGCRIELMHRPEIADNLSKRGFKMGIAHLTISVGSKETVNTLTERFRKDGYVIEGEPRTSGDGYYESVVLDPEGNYIEILA</sequence>
<dbReference type="AlphaFoldDB" id="A0A1T5B9K3"/>
<evidence type="ECO:0000313" key="3">
    <source>
        <dbReference type="Proteomes" id="UP000190852"/>
    </source>
</evidence>
<dbReference type="PROSITE" id="PS51819">
    <property type="entry name" value="VOC"/>
    <property type="match status" value="1"/>
</dbReference>
<dbReference type="SUPFAM" id="SSF54593">
    <property type="entry name" value="Glyoxalase/Bleomycin resistance protein/Dihydroxybiphenyl dioxygenase"/>
    <property type="match status" value="1"/>
</dbReference>
<dbReference type="PANTHER" id="PTHR36113:SF1">
    <property type="entry name" value="GLYOXALASE_BLEOMYCIN RESISTANCE PROTEIN_DIOXYGENASE"/>
    <property type="match status" value="1"/>
</dbReference>
<gene>
    <name evidence="2" type="ORF">SAMN05660349_01191</name>
</gene>
<dbReference type="InterPro" id="IPR029068">
    <property type="entry name" value="Glyas_Bleomycin-R_OHBP_Dase"/>
</dbReference>
<dbReference type="RefSeq" id="WP_079682820.1">
    <property type="nucleotide sequence ID" value="NZ_FUYQ01000006.1"/>
</dbReference>
<dbReference type="InterPro" id="IPR051332">
    <property type="entry name" value="Fosfomycin_Res_Enzymes"/>
</dbReference>
<dbReference type="InterPro" id="IPR037523">
    <property type="entry name" value="VOC_core"/>
</dbReference>
<feature type="domain" description="VOC" evidence="1">
    <location>
        <begin position="2"/>
        <end position="129"/>
    </location>
</feature>
<evidence type="ECO:0000259" key="1">
    <source>
        <dbReference type="PROSITE" id="PS51819"/>
    </source>
</evidence>
<dbReference type="EMBL" id="FUYQ01000006">
    <property type="protein sequence ID" value="SKB43948.1"/>
    <property type="molecule type" value="Genomic_DNA"/>
</dbReference>
<name>A0A1T5B9K3_9BACT</name>
<reference evidence="3" key="1">
    <citation type="submission" date="2017-02" db="EMBL/GenBank/DDBJ databases">
        <authorList>
            <person name="Varghese N."/>
            <person name="Submissions S."/>
        </authorList>
    </citation>
    <scope>NUCLEOTIDE SEQUENCE [LARGE SCALE GENOMIC DNA]</scope>
    <source>
        <strain evidence="3">DSM 24967</strain>
    </source>
</reference>
<keyword evidence="2" id="KW-0456">Lyase</keyword>
<accession>A0A1T5B9K3</accession>
<protein>
    <submittedName>
        <fullName evidence="2">Lactoylglutathione lyase</fullName>
    </submittedName>
</protein>
<keyword evidence="3" id="KW-1185">Reference proteome</keyword>
<dbReference type="Proteomes" id="UP000190852">
    <property type="component" value="Unassembled WGS sequence"/>
</dbReference>